<dbReference type="KEGG" id="palb:EJC50_27160"/>
<keyword evidence="1" id="KW-0732">Signal</keyword>
<evidence type="ECO:0000256" key="1">
    <source>
        <dbReference type="SAM" id="SignalP"/>
    </source>
</evidence>
<evidence type="ECO:0008006" key="4">
    <source>
        <dbReference type="Google" id="ProtNLM"/>
    </source>
</evidence>
<dbReference type="OrthoDB" id="128043at2"/>
<evidence type="ECO:0000313" key="3">
    <source>
        <dbReference type="Proteomes" id="UP000272528"/>
    </source>
</evidence>
<reference evidence="3" key="1">
    <citation type="submission" date="2018-12" db="EMBL/GenBank/DDBJ databases">
        <title>Genome sequence of Peanibacillus sp.</title>
        <authorList>
            <person name="Subramani G."/>
            <person name="Srinivasan S."/>
            <person name="Kim M.K."/>
        </authorList>
    </citation>
    <scope>NUCLEOTIDE SEQUENCE [LARGE SCALE GENOMIC DNA]</scope>
    <source>
        <strain evidence="3">18JY67-1</strain>
    </source>
</reference>
<accession>A0A3Q8XAD0</accession>
<sequence length="291" mass="32443">MMMMWKRRKRLSTALTMILIVLVLSSCAGEPMRNVQINPPSKGLIHYLQQDQMANVSDNGYRAVIDTTSTKELQSNEEASIQLQVLDPSGKPVQHFKEDMTKLMHLIVVSSDLSTFEHIHPDYVANGWFHAKVNFPHGGQFLLVSEFMPDNAGLTVYKQWVTVDGKKAAAKKLVPDKQFTQTVDGLQITLSAMPDIAEVRGGDMAMLNFTLKDAATGKFIQLEPYLGTAGHCVILDEKAKQYLHVHAASDMSSGSNVMFHAEFPKAGIYKLWGQFQYKGKVIVAPFVIEVK</sequence>
<feature type="signal peptide" evidence="1">
    <location>
        <begin position="1"/>
        <end position="28"/>
    </location>
</feature>
<dbReference type="AlphaFoldDB" id="A0A3Q8XAD0"/>
<dbReference type="RefSeq" id="WP_126019113.1">
    <property type="nucleotide sequence ID" value="NZ_CP034437.1"/>
</dbReference>
<feature type="chain" id="PRO_5018673347" description="Secreted protein" evidence="1">
    <location>
        <begin position="29"/>
        <end position="291"/>
    </location>
</feature>
<keyword evidence="3" id="KW-1185">Reference proteome</keyword>
<dbReference type="Proteomes" id="UP000272528">
    <property type="component" value="Chromosome"/>
</dbReference>
<evidence type="ECO:0000313" key="2">
    <source>
        <dbReference type="EMBL" id="AZN42966.1"/>
    </source>
</evidence>
<dbReference type="PROSITE" id="PS51257">
    <property type="entry name" value="PROKAR_LIPOPROTEIN"/>
    <property type="match status" value="1"/>
</dbReference>
<name>A0A3Q8XAD0_9BACL</name>
<organism evidence="2 3">
    <name type="scientific">Paenibacillus albus</name>
    <dbReference type="NCBI Taxonomy" id="2495582"/>
    <lineage>
        <taxon>Bacteria</taxon>
        <taxon>Bacillati</taxon>
        <taxon>Bacillota</taxon>
        <taxon>Bacilli</taxon>
        <taxon>Bacillales</taxon>
        <taxon>Paenibacillaceae</taxon>
        <taxon>Paenibacillus</taxon>
    </lineage>
</organism>
<proteinExistence type="predicted"/>
<dbReference type="EMBL" id="CP034437">
    <property type="protein sequence ID" value="AZN42966.1"/>
    <property type="molecule type" value="Genomic_DNA"/>
</dbReference>
<gene>
    <name evidence="2" type="ORF">EJC50_27160</name>
</gene>
<protein>
    <recommendedName>
        <fullName evidence="4">Secreted protein</fullName>
    </recommendedName>
</protein>